<comment type="caution">
    <text evidence="2">The sequence shown here is derived from an EMBL/GenBank/DDBJ whole genome shotgun (WGS) entry which is preliminary data.</text>
</comment>
<gene>
    <name evidence="2" type="ORF">G5B46_07730</name>
</gene>
<keyword evidence="1" id="KW-1133">Transmembrane helix</keyword>
<name>A0A6G4QVD6_9CAUL</name>
<evidence type="ECO:0000313" key="2">
    <source>
        <dbReference type="EMBL" id="NGM49492.1"/>
    </source>
</evidence>
<feature type="transmembrane region" description="Helical" evidence="1">
    <location>
        <begin position="27"/>
        <end position="47"/>
    </location>
</feature>
<dbReference type="AlphaFoldDB" id="A0A6G4QVD6"/>
<organism evidence="2">
    <name type="scientific">Caulobacter sp. 602-2</name>
    <dbReference type="NCBI Taxonomy" id="2710887"/>
    <lineage>
        <taxon>Bacteria</taxon>
        <taxon>Pseudomonadati</taxon>
        <taxon>Pseudomonadota</taxon>
        <taxon>Alphaproteobacteria</taxon>
        <taxon>Caulobacterales</taxon>
        <taxon>Caulobacteraceae</taxon>
        <taxon>Caulobacter</taxon>
    </lineage>
</organism>
<dbReference type="EMBL" id="JAAKGT010000002">
    <property type="protein sequence ID" value="NGM49492.1"/>
    <property type="molecule type" value="Genomic_DNA"/>
</dbReference>
<sequence>MLPYILAIALVHAGIYGRRLLGGPASILKDIGFLCVTASLLAGALLVNAGASVVVGLLASICGVIAAAIVIAKGHVRETHG</sequence>
<dbReference type="RefSeq" id="WP_165257437.1">
    <property type="nucleotide sequence ID" value="NZ_JAAKGT010000002.1"/>
</dbReference>
<keyword evidence="1" id="KW-0812">Transmembrane</keyword>
<keyword evidence="1" id="KW-0472">Membrane</keyword>
<reference evidence="2" key="1">
    <citation type="submission" date="2020-02" db="EMBL/GenBank/DDBJ databases">
        <authorList>
            <person name="Gao J."/>
            <person name="Sun J."/>
        </authorList>
    </citation>
    <scope>NUCLEOTIDE SEQUENCE</scope>
    <source>
        <strain evidence="2">602-2</strain>
    </source>
</reference>
<protein>
    <submittedName>
        <fullName evidence="2">Uncharacterized protein</fullName>
    </submittedName>
</protein>
<proteinExistence type="predicted"/>
<feature type="transmembrane region" description="Helical" evidence="1">
    <location>
        <begin position="53"/>
        <end position="72"/>
    </location>
</feature>
<evidence type="ECO:0000256" key="1">
    <source>
        <dbReference type="SAM" id="Phobius"/>
    </source>
</evidence>
<accession>A0A6G4QVD6</accession>